<gene>
    <name evidence="1" type="primary">68</name>
    <name evidence="1" type="ORF">KBurrousTX_68</name>
</gene>
<proteinExistence type="predicted"/>
<dbReference type="RefSeq" id="YP_009881741.1">
    <property type="nucleotide sequence ID" value="NC_049442.1"/>
</dbReference>
<dbReference type="KEGG" id="vg:55811014"/>
<sequence length="63" mass="6986">MSRYLVCDVCGGKLHLPTTPALAEGWQRHSVGSGNTLEIRYTCPKCNPAKIKAIMEARNVRRS</sequence>
<dbReference type="GeneID" id="55811014"/>
<evidence type="ECO:0000313" key="1">
    <source>
        <dbReference type="EMBL" id="AYD81562.1"/>
    </source>
</evidence>
<organism evidence="1 2">
    <name type="scientific">Arthrobacter phage KBurrousTX</name>
    <dbReference type="NCBI Taxonomy" id="2315608"/>
    <lineage>
        <taxon>Viruses</taxon>
        <taxon>Duplodnaviria</taxon>
        <taxon>Heunggongvirae</taxon>
        <taxon>Uroviricota</taxon>
        <taxon>Caudoviricetes</taxon>
        <taxon>Klausavirus</taxon>
        <taxon>Klausavirus kburrousTX</taxon>
    </lineage>
</organism>
<keyword evidence="2" id="KW-1185">Reference proteome</keyword>
<accession>A0A386K9V9</accession>
<protein>
    <submittedName>
        <fullName evidence="1">Uncharacterized protein</fullName>
    </submittedName>
</protein>
<evidence type="ECO:0000313" key="2">
    <source>
        <dbReference type="Proteomes" id="UP000278416"/>
    </source>
</evidence>
<dbReference type="Proteomes" id="UP000278416">
    <property type="component" value="Segment"/>
</dbReference>
<dbReference type="EMBL" id="MH744419">
    <property type="protein sequence ID" value="AYD81562.1"/>
    <property type="molecule type" value="Genomic_DNA"/>
</dbReference>
<reference evidence="1 2" key="1">
    <citation type="submission" date="2018-08" db="EMBL/GenBank/DDBJ databases">
        <authorList>
            <person name="Edupali M."/>
            <person name="Eltaeb M."/>
            <person name="Griswold I."/>
            <person name="Han P."/>
            <person name="Iszauk E."/>
            <person name="Joshi S."/>
            <person name="Kim Y."/>
            <person name="Krakopolsky K."/>
            <person name="Kubyshko V."/>
            <person name="Lee J."/>
            <person name="Lee N.Y."/>
            <person name="Lumaj G."/>
            <person name="Muskovitz J."/>
            <person name="Ning J."/>
            <person name="Noll E."/>
            <person name="Persaud B."/>
            <person name="Shankar N."/>
            <person name="Shim K."/>
            <person name="Srinivasan C."/>
            <person name="Yoon I."/>
            <person name="Zhang S."/>
            <person name="Ziausyte U."/>
            <person name="Jarvik J.W."/>
            <person name="Mcguier N."/>
            <person name="Lopez A.J."/>
            <person name="Garlena R.A."/>
            <person name="Russell D.A."/>
            <person name="Pope W.H."/>
            <person name="Jacobs-Sera D."/>
            <person name="Hatfull G.F."/>
        </authorList>
    </citation>
    <scope>NUCLEOTIDE SEQUENCE [LARGE SCALE GENOMIC DNA]</scope>
</reference>
<name>A0A386K9V9_9CAUD</name>